<dbReference type="InterPro" id="IPR036872">
    <property type="entry name" value="CH_dom_sf"/>
</dbReference>
<keyword evidence="8" id="KW-0131">Cell cycle</keyword>
<accession>A0A507EV98</accession>
<evidence type="ECO:0000256" key="6">
    <source>
        <dbReference type="ARBA" id="ARBA00022776"/>
    </source>
</evidence>
<feature type="compositionally biased region" description="Polar residues" evidence="11">
    <location>
        <begin position="129"/>
        <end position="141"/>
    </location>
</feature>
<evidence type="ECO:0000256" key="11">
    <source>
        <dbReference type="SAM" id="MobiDB-lite"/>
    </source>
</evidence>
<comment type="caution">
    <text evidence="14">The sequence shown here is derived from an EMBL/GenBank/DDBJ whole genome shotgun (WGS) entry which is preliminary data.</text>
</comment>
<dbReference type="GO" id="GO:0035371">
    <property type="term" value="C:microtubule plus-end"/>
    <property type="evidence" value="ECO:0007669"/>
    <property type="project" value="UniProtKB-ARBA"/>
</dbReference>
<dbReference type="FunFam" id="1.10.418.10:FF:000028">
    <property type="entry name" value="RP/EB family microtubule-associated protein"/>
    <property type="match status" value="1"/>
</dbReference>
<feature type="compositionally biased region" description="Low complexity" evidence="11">
    <location>
        <begin position="155"/>
        <end position="178"/>
    </location>
</feature>
<evidence type="ECO:0000256" key="8">
    <source>
        <dbReference type="ARBA" id="ARBA00023306"/>
    </source>
</evidence>
<dbReference type="PROSITE" id="PS50021">
    <property type="entry name" value="CH"/>
    <property type="match status" value="1"/>
</dbReference>
<comment type="similarity">
    <text evidence="2">Belongs to the MAPRE family.</text>
</comment>
<evidence type="ECO:0000256" key="4">
    <source>
        <dbReference type="ARBA" id="ARBA00022618"/>
    </source>
</evidence>
<reference evidence="14 15" key="1">
    <citation type="journal article" date="2019" name="Sci. Rep.">
        <title>Comparative genomics of chytrid fungi reveal insights into the obligate biotrophic and pathogenic lifestyle of Synchytrium endobioticum.</title>
        <authorList>
            <person name="van de Vossenberg B.T.L.H."/>
            <person name="Warris S."/>
            <person name="Nguyen H.D.T."/>
            <person name="van Gent-Pelzer M.P.E."/>
            <person name="Joly D.L."/>
            <person name="van de Geest H.C."/>
            <person name="Bonants P.J.M."/>
            <person name="Smith D.S."/>
            <person name="Levesque C.A."/>
            <person name="van der Lee T.A.J."/>
        </authorList>
    </citation>
    <scope>NUCLEOTIDE SEQUENCE [LARGE SCALE GENOMIC DNA]</scope>
    <source>
        <strain evidence="14 15">CBS 675.73</strain>
    </source>
</reference>
<keyword evidence="15" id="KW-1185">Reference proteome</keyword>
<dbReference type="InterPro" id="IPR004953">
    <property type="entry name" value="EB1_C"/>
</dbReference>
<evidence type="ECO:0000313" key="15">
    <source>
        <dbReference type="Proteomes" id="UP000320333"/>
    </source>
</evidence>
<feature type="domain" description="Calponin-homology (CH)" evidence="12">
    <location>
        <begin position="2"/>
        <end position="103"/>
    </location>
</feature>
<evidence type="ECO:0000313" key="14">
    <source>
        <dbReference type="EMBL" id="TPX67277.1"/>
    </source>
</evidence>
<keyword evidence="5 9" id="KW-0493">Microtubule</keyword>
<evidence type="ECO:0000256" key="5">
    <source>
        <dbReference type="ARBA" id="ARBA00022701"/>
    </source>
</evidence>
<sequence>MGESRTELIAWINDLSQLGLTKIEQCGTGIIHCVIMDSIYRDVPLKKVKFNAKHEYEYIANFKVLQAIFDKHKIDQHIPIERLAKCKMQDNLEFLQWMKKYWDQFYPGGAYDALARRASSPGGAASVSNMSRSTASKGSANSIATGMKKTLSTPSVAAAAPAPKRAVSRGGTAATGTAARRNQELEEEYQRNMAEMTQQTVELKLTVEQVEKEREFYFTKLRAIEVFVQEQMENVGAMGVGDVLEHIQAIMYQVEEGFEIPDPVEGVDEEETY</sequence>
<dbReference type="SUPFAM" id="SSF140612">
    <property type="entry name" value="EB1 dimerisation domain-like"/>
    <property type="match status" value="1"/>
</dbReference>
<dbReference type="PANTHER" id="PTHR10623">
    <property type="entry name" value="MICROTUBULE-ASSOCIATED PROTEIN RP/EB FAMILY MEMBER"/>
    <property type="match status" value="1"/>
</dbReference>
<dbReference type="PROSITE" id="PS51230">
    <property type="entry name" value="EB1_C"/>
    <property type="match status" value="1"/>
</dbReference>
<evidence type="ECO:0000259" key="13">
    <source>
        <dbReference type="PROSITE" id="PS51230"/>
    </source>
</evidence>
<dbReference type="EMBL" id="QEAP01000406">
    <property type="protein sequence ID" value="TPX67277.1"/>
    <property type="molecule type" value="Genomic_DNA"/>
</dbReference>
<proteinExistence type="inferred from homology"/>
<evidence type="ECO:0000256" key="2">
    <source>
        <dbReference type="ARBA" id="ARBA00010729"/>
    </source>
</evidence>
<feature type="region of interest" description="Disordered" evidence="11">
    <location>
        <begin position="154"/>
        <end position="178"/>
    </location>
</feature>
<dbReference type="GO" id="GO:0072686">
    <property type="term" value="C:mitotic spindle"/>
    <property type="evidence" value="ECO:0007669"/>
    <property type="project" value="UniProtKB-ARBA"/>
</dbReference>
<keyword evidence="7" id="KW-0206">Cytoskeleton</keyword>
<keyword evidence="10" id="KW-0175">Coiled coil</keyword>
<feature type="region of interest" description="Disordered" evidence="11">
    <location>
        <begin position="122"/>
        <end position="141"/>
    </location>
</feature>
<evidence type="ECO:0000256" key="7">
    <source>
        <dbReference type="ARBA" id="ARBA00023212"/>
    </source>
</evidence>
<name>A0A507EV98_9FUNG</name>
<dbReference type="GO" id="GO:0051010">
    <property type="term" value="F:microtubule plus-end binding"/>
    <property type="evidence" value="ECO:0007669"/>
    <property type="project" value="UniProtKB-ARBA"/>
</dbReference>
<dbReference type="Proteomes" id="UP000320333">
    <property type="component" value="Unassembled WGS sequence"/>
</dbReference>
<dbReference type="Gene3D" id="1.20.5.1430">
    <property type="match status" value="1"/>
</dbReference>
<feature type="coiled-coil region" evidence="10">
    <location>
        <begin position="179"/>
        <end position="213"/>
    </location>
</feature>
<comment type="subcellular location">
    <subcellularLocation>
        <location evidence="1">Cytoplasm</location>
        <location evidence="1">Cytoskeleton</location>
    </subcellularLocation>
</comment>
<evidence type="ECO:0000256" key="3">
    <source>
        <dbReference type="ARBA" id="ARBA00022490"/>
    </source>
</evidence>
<dbReference type="InterPro" id="IPR027328">
    <property type="entry name" value="MAPRE"/>
</dbReference>
<evidence type="ECO:0000256" key="10">
    <source>
        <dbReference type="SAM" id="Coils"/>
    </source>
</evidence>
<keyword evidence="3" id="KW-0963">Cytoplasm</keyword>
<dbReference type="GO" id="GO:0051301">
    <property type="term" value="P:cell division"/>
    <property type="evidence" value="ECO:0007669"/>
    <property type="project" value="UniProtKB-KW"/>
</dbReference>
<evidence type="ECO:0000256" key="9">
    <source>
        <dbReference type="PROSITE-ProRule" id="PRU00576"/>
    </source>
</evidence>
<protein>
    <recommendedName>
        <fullName evidence="16">Calponin-homology (CH) domain-containing protein</fullName>
    </recommendedName>
</protein>
<dbReference type="SUPFAM" id="SSF47576">
    <property type="entry name" value="Calponin-homology domain, CH-domain"/>
    <property type="match status" value="1"/>
</dbReference>
<evidence type="ECO:0000256" key="1">
    <source>
        <dbReference type="ARBA" id="ARBA00004245"/>
    </source>
</evidence>
<keyword evidence="6" id="KW-0498">Mitosis</keyword>
<evidence type="ECO:0008006" key="16">
    <source>
        <dbReference type="Google" id="ProtNLM"/>
    </source>
</evidence>
<dbReference type="Pfam" id="PF03271">
    <property type="entry name" value="EB1"/>
    <property type="match status" value="1"/>
</dbReference>
<organism evidence="14 15">
    <name type="scientific">Chytriomyces confervae</name>
    <dbReference type="NCBI Taxonomy" id="246404"/>
    <lineage>
        <taxon>Eukaryota</taxon>
        <taxon>Fungi</taxon>
        <taxon>Fungi incertae sedis</taxon>
        <taxon>Chytridiomycota</taxon>
        <taxon>Chytridiomycota incertae sedis</taxon>
        <taxon>Chytridiomycetes</taxon>
        <taxon>Chytridiales</taxon>
        <taxon>Chytriomycetaceae</taxon>
        <taxon>Chytriomyces</taxon>
    </lineage>
</organism>
<dbReference type="STRING" id="246404.A0A507EV98"/>
<dbReference type="Gene3D" id="1.10.418.10">
    <property type="entry name" value="Calponin-like domain"/>
    <property type="match status" value="1"/>
</dbReference>
<dbReference type="InterPro" id="IPR036133">
    <property type="entry name" value="EB1_C_sf"/>
</dbReference>
<dbReference type="GO" id="GO:0030473">
    <property type="term" value="P:nuclear migration along microtubule"/>
    <property type="evidence" value="ECO:0007669"/>
    <property type="project" value="UniProtKB-ARBA"/>
</dbReference>
<evidence type="ECO:0000259" key="12">
    <source>
        <dbReference type="PROSITE" id="PS50021"/>
    </source>
</evidence>
<keyword evidence="4" id="KW-0132">Cell division</keyword>
<dbReference type="InterPro" id="IPR001715">
    <property type="entry name" value="CH_dom"/>
</dbReference>
<dbReference type="GO" id="GO:0035372">
    <property type="term" value="P:protein localization to microtubule"/>
    <property type="evidence" value="ECO:0007669"/>
    <property type="project" value="UniProtKB-ARBA"/>
</dbReference>
<dbReference type="AlphaFoldDB" id="A0A507EV98"/>
<feature type="domain" description="EB1 C-terminal" evidence="13">
    <location>
        <begin position="185"/>
        <end position="260"/>
    </location>
</feature>
<dbReference type="OrthoDB" id="2119228at2759"/>
<gene>
    <name evidence="14" type="ORF">CcCBS67573_g07565</name>
</gene>